<accession>A0A6A5ZFQ9</accession>
<sequence>MRQNTQQQAVIYLMLAFDKPRSEYHLVTQIALQLLEYVVEHRGGVDAEALLMLPREQMKDKKTFQVRELIQVLISQCPVVFIFVDGLDEVGSAEEPEEQLHIKTKLERTKRQLHSVLSFIAGLTKDEAGTPVRLWCSSKQTVTIDNWMREWEALELPVNKHAVAADSTQYIQHRFKDGLGGSFSALPSTSLIAQLSKAAKNNFLFASMMADRLRQSSLRADSSTKVAVLDSLKSVGELYQEQLDRLLHLSSPLEHHMQQKSSVILQIISLVAYAKRPLKLVELQEALAISRKSFQEGYILDLTIEGIEQLDGHEVQHDCAPFIDFHPTSKESKGGYVRLAHASAFVFLRELAQRTVTAAEGMHISSNLIAEICLKYLSQIRYRDTSLSSVRTHYFYTYAAKYWHRHIEEADPDPRLLQAASEFIKSTQFLIMTRFQSFFLNRQFSHRLVSSPKKAQEEESLSASTSIAQHLAAKVGMQHLVDDYKHFISEWSDFLQLGTTCSGPDDLIENCFWGALGKQNALRMPGSVIEKNQSFLLEMDTVDKDVQQDRDILSKVDFYETISDDGSRVAVWQMPAQSNGETEVAMEDRSAILRDSWYIDGDRPPFRYGTQEVLSVDTERCRLETSRYHFAREVPLITNFDTIAQVPVIDEYSYGVVVRIGSRSFHRKQGRTWTADRPGDRKDVTYWDSVAFREPWTIYSHRKQVRVNEEKNDLGQPSKSGREQDISLPKVEERMHNPEEDTNSKVESIGDDEGNSVGPELEPSSDDDGDSMSQPSQPAGTASEARSESESEGSKTDASAALWDCLSSAEDFCVDSPSDYDPDGVRSTNNSWSSSEDDSIFEDDEVGIEKDEETTVYDSDTTSRTSESSTKHAKPRYRLSNKESHNMSAEASDADDEGSVSGSEVKPSRQRDGRPKHIFSLGLYCDLCSATIVPYDYRSADMKEDRYYQCILCASANCFDVCSTCFGKGAWCKDPNHLLSECLLVFPQRRYYWRDGISRDTATPLIKIVAGYEESENVDRHSLVPSFRYNRRHATMLHVSQPITHPNLPLLVYPLEGRKLLFGNLEMNTYFTYDIPFEASETAETGLSTCIPISVNLRFSPCGTFFYMLRFTARNDSLLGPINLRVVMFKVALSLKNPCSGIPRTLPFRQSINLGSWQRTVPRLPYTITWTESHVYVSMSDVFLNVLRFPLHVDELTTAESEDMARRVCAFSRKIALPRSARSRSVNFFPSKGNASAKIILGSLHSDEPRPPIVVYLKADQLGEWIPADQQARRPLRLNRIREDALIEEPFWDEDADLVAKATKGKGAPILEPIMPIREQLLRGFQTHGIYCPSCFELGIRLGFFRPHPKIQFHHLGYVPTADTKIKLEWRVSAPALLEALKAGCQFCCYVAVRTLSFSHIRQTSQSVGRGGVRCCAKGSVTEEPKDIQKVIDNINKIDWKVPRDEQVLVFLCEPQHWNIENRSFDKLLITLPSVQVGGKFGEQKFAPTMVMIRGNNELGETSTITSFFHTPGLSHPGTPECVLELHAPPSKSTHGARSIIASMLLTYNM</sequence>
<reference evidence="2" key="1">
    <citation type="journal article" date="2020" name="Stud. Mycol.">
        <title>101 Dothideomycetes genomes: a test case for predicting lifestyles and emergence of pathogens.</title>
        <authorList>
            <person name="Haridas S."/>
            <person name="Albert R."/>
            <person name="Binder M."/>
            <person name="Bloem J."/>
            <person name="Labutti K."/>
            <person name="Salamov A."/>
            <person name="Andreopoulos B."/>
            <person name="Baker S."/>
            <person name="Barry K."/>
            <person name="Bills G."/>
            <person name="Bluhm B."/>
            <person name="Cannon C."/>
            <person name="Castanera R."/>
            <person name="Culley D."/>
            <person name="Daum C."/>
            <person name="Ezra D."/>
            <person name="Gonzalez J."/>
            <person name="Henrissat B."/>
            <person name="Kuo A."/>
            <person name="Liang C."/>
            <person name="Lipzen A."/>
            <person name="Lutzoni F."/>
            <person name="Magnuson J."/>
            <person name="Mondo S."/>
            <person name="Nolan M."/>
            <person name="Ohm R."/>
            <person name="Pangilinan J."/>
            <person name="Park H.-J."/>
            <person name="Ramirez L."/>
            <person name="Alfaro M."/>
            <person name="Sun H."/>
            <person name="Tritt A."/>
            <person name="Yoshinaga Y."/>
            <person name="Zwiers L.-H."/>
            <person name="Turgeon B."/>
            <person name="Goodwin S."/>
            <person name="Spatafora J."/>
            <person name="Crous P."/>
            <person name="Grigoriev I."/>
        </authorList>
    </citation>
    <scope>NUCLEOTIDE SEQUENCE</scope>
    <source>
        <strain evidence="2">CBS 627.86</strain>
    </source>
</reference>
<protein>
    <recommendedName>
        <fullName evidence="4">NACHT domain-containing protein</fullName>
    </recommendedName>
</protein>
<evidence type="ECO:0008006" key="4">
    <source>
        <dbReference type="Google" id="ProtNLM"/>
    </source>
</evidence>
<feature type="region of interest" description="Disordered" evidence="1">
    <location>
        <begin position="811"/>
        <end position="913"/>
    </location>
</feature>
<proteinExistence type="predicted"/>
<feature type="compositionally biased region" description="Basic and acidic residues" evidence="1">
    <location>
        <begin position="720"/>
        <end position="744"/>
    </location>
</feature>
<feature type="compositionally biased region" description="Low complexity" evidence="1">
    <location>
        <begin position="858"/>
        <end position="868"/>
    </location>
</feature>
<dbReference type="PANTHER" id="PTHR10039">
    <property type="entry name" value="AMELOGENIN"/>
    <property type="match status" value="1"/>
</dbReference>
<evidence type="ECO:0000313" key="3">
    <source>
        <dbReference type="Proteomes" id="UP000799770"/>
    </source>
</evidence>
<evidence type="ECO:0000256" key="1">
    <source>
        <dbReference type="SAM" id="MobiDB-lite"/>
    </source>
</evidence>
<feature type="region of interest" description="Disordered" evidence="1">
    <location>
        <begin position="708"/>
        <end position="799"/>
    </location>
</feature>
<feature type="compositionally biased region" description="Acidic residues" evidence="1">
    <location>
        <begin position="835"/>
        <end position="855"/>
    </location>
</feature>
<dbReference type="Proteomes" id="UP000799770">
    <property type="component" value="Unassembled WGS sequence"/>
</dbReference>
<dbReference type="EMBL" id="ML977317">
    <property type="protein sequence ID" value="KAF2118076.1"/>
    <property type="molecule type" value="Genomic_DNA"/>
</dbReference>
<gene>
    <name evidence="2" type="ORF">BDV96DRAFT_377465</name>
</gene>
<dbReference type="OrthoDB" id="21416at2759"/>
<keyword evidence="3" id="KW-1185">Reference proteome</keyword>
<name>A0A6A5ZFQ9_9PLEO</name>
<feature type="compositionally biased region" description="Basic and acidic residues" evidence="1">
    <location>
        <begin position="785"/>
        <end position="795"/>
    </location>
</feature>
<dbReference type="PANTHER" id="PTHR10039:SF14">
    <property type="entry name" value="NACHT DOMAIN-CONTAINING PROTEIN"/>
    <property type="match status" value="1"/>
</dbReference>
<organism evidence="2 3">
    <name type="scientific">Lophiotrema nucula</name>
    <dbReference type="NCBI Taxonomy" id="690887"/>
    <lineage>
        <taxon>Eukaryota</taxon>
        <taxon>Fungi</taxon>
        <taxon>Dikarya</taxon>
        <taxon>Ascomycota</taxon>
        <taxon>Pezizomycotina</taxon>
        <taxon>Dothideomycetes</taxon>
        <taxon>Pleosporomycetidae</taxon>
        <taxon>Pleosporales</taxon>
        <taxon>Lophiotremataceae</taxon>
        <taxon>Lophiotrema</taxon>
    </lineage>
</organism>
<evidence type="ECO:0000313" key="2">
    <source>
        <dbReference type="EMBL" id="KAF2118076.1"/>
    </source>
</evidence>
<feature type="compositionally biased region" description="Polar residues" evidence="1">
    <location>
        <begin position="771"/>
        <end position="780"/>
    </location>
</feature>